<name>A0A090L3K0_STRRB</name>
<dbReference type="WormBase" id="SRAE_1000264000">
    <property type="protein sequence ID" value="SRP05025"/>
    <property type="gene ID" value="WBGene00259256"/>
</dbReference>
<evidence type="ECO:0000313" key="4">
    <source>
        <dbReference type="WormBase" id="SRAE_1000264000"/>
    </source>
</evidence>
<evidence type="ECO:0000313" key="3">
    <source>
        <dbReference type="WBParaSite" id="SRAE_1000264000.1"/>
    </source>
</evidence>
<evidence type="ECO:0000313" key="2">
    <source>
        <dbReference type="Proteomes" id="UP000035682"/>
    </source>
</evidence>
<dbReference type="GeneID" id="36376751"/>
<sequence>MLKEKIYQKDLGNCTKFLENLQNDNNTNFEEYNYQSVIIKIKNSDKLKIGLYYEAIKRYKKNSGCEEWIKFEESIGEYLCISIIYITTAIQTWNMGWNVKKYKNEINLT</sequence>
<protein>
    <submittedName>
        <fullName evidence="1 3">Uncharacterized protein</fullName>
    </submittedName>
</protein>
<gene>
    <name evidence="1 3 4" type="ORF">SRAE_1000264000</name>
</gene>
<dbReference type="EMBL" id="LN609528">
    <property type="protein sequence ID" value="CEF64386.1"/>
    <property type="molecule type" value="Genomic_DNA"/>
</dbReference>
<dbReference type="Proteomes" id="UP000035682">
    <property type="component" value="Unplaced"/>
</dbReference>
<dbReference type="AlphaFoldDB" id="A0A090L3K0"/>
<proteinExistence type="predicted"/>
<reference evidence="3" key="2">
    <citation type="submission" date="2020-12" db="UniProtKB">
        <authorList>
            <consortium name="WormBaseParasite"/>
        </authorList>
    </citation>
    <scope>IDENTIFICATION</scope>
</reference>
<keyword evidence="2" id="KW-1185">Reference proteome</keyword>
<organism evidence="1">
    <name type="scientific">Strongyloides ratti</name>
    <name type="common">Parasitic roundworm</name>
    <dbReference type="NCBI Taxonomy" id="34506"/>
    <lineage>
        <taxon>Eukaryota</taxon>
        <taxon>Metazoa</taxon>
        <taxon>Ecdysozoa</taxon>
        <taxon>Nematoda</taxon>
        <taxon>Chromadorea</taxon>
        <taxon>Rhabditida</taxon>
        <taxon>Tylenchina</taxon>
        <taxon>Panagrolaimomorpha</taxon>
        <taxon>Strongyloidoidea</taxon>
        <taxon>Strongyloididae</taxon>
        <taxon>Strongyloides</taxon>
    </lineage>
</organism>
<dbReference type="WBParaSite" id="SRAE_1000264000.1">
    <property type="protein sequence ID" value="SRAE_1000264000.1"/>
    <property type="gene ID" value="WBGene00259256"/>
</dbReference>
<dbReference type="CTD" id="36376751"/>
<reference evidence="1 2" key="1">
    <citation type="submission" date="2014-09" db="EMBL/GenBank/DDBJ databases">
        <authorList>
            <person name="Martin A.A."/>
        </authorList>
    </citation>
    <scope>NUCLEOTIDE SEQUENCE</scope>
    <source>
        <strain evidence="2">ED321</strain>
        <strain evidence="1">ED321 Heterogonic</strain>
    </source>
</reference>
<dbReference type="RefSeq" id="XP_024503587.1">
    <property type="nucleotide sequence ID" value="XM_024649740.1"/>
</dbReference>
<accession>A0A090L3K0</accession>
<evidence type="ECO:0000313" key="1">
    <source>
        <dbReference type="EMBL" id="CEF64386.1"/>
    </source>
</evidence>